<dbReference type="GeneID" id="67013046"/>
<feature type="region of interest" description="Disordered" evidence="1">
    <location>
        <begin position="349"/>
        <end position="410"/>
    </location>
</feature>
<proteinExistence type="predicted"/>
<keyword evidence="3" id="KW-1185">Reference proteome</keyword>
<reference evidence="2" key="1">
    <citation type="submission" date="2021-05" db="EMBL/GenBank/DDBJ databases">
        <authorList>
            <person name="Stam R."/>
        </authorList>
    </citation>
    <scope>NUCLEOTIDE SEQUENCE</scope>
    <source>
        <strain evidence="2">CS162</strain>
    </source>
</reference>
<dbReference type="Proteomes" id="UP000676310">
    <property type="component" value="Unassembled WGS sequence"/>
</dbReference>
<feature type="compositionally biased region" description="Basic and acidic residues" evidence="1">
    <location>
        <begin position="1"/>
        <end position="25"/>
    </location>
</feature>
<protein>
    <submittedName>
        <fullName evidence="2">Uncharacterized protein</fullName>
    </submittedName>
</protein>
<gene>
    <name evidence="2" type="ORF">ALTATR162_LOCUS1685</name>
</gene>
<dbReference type="AlphaFoldDB" id="A0A8J2HV00"/>
<feature type="region of interest" description="Disordered" evidence="1">
    <location>
        <begin position="1"/>
        <end position="26"/>
    </location>
</feature>
<feature type="compositionally biased region" description="Basic and acidic residues" evidence="1">
    <location>
        <begin position="39"/>
        <end position="54"/>
    </location>
</feature>
<organism evidence="2 3">
    <name type="scientific">Alternaria atra</name>
    <dbReference type="NCBI Taxonomy" id="119953"/>
    <lineage>
        <taxon>Eukaryota</taxon>
        <taxon>Fungi</taxon>
        <taxon>Dikarya</taxon>
        <taxon>Ascomycota</taxon>
        <taxon>Pezizomycotina</taxon>
        <taxon>Dothideomycetes</taxon>
        <taxon>Pleosporomycetidae</taxon>
        <taxon>Pleosporales</taxon>
        <taxon>Pleosporineae</taxon>
        <taxon>Pleosporaceae</taxon>
        <taxon>Alternaria</taxon>
        <taxon>Alternaria sect. Ulocladioides</taxon>
    </lineage>
</organism>
<accession>A0A8J2HV00</accession>
<feature type="region of interest" description="Disordered" evidence="1">
    <location>
        <begin position="39"/>
        <end position="66"/>
    </location>
</feature>
<evidence type="ECO:0000256" key="1">
    <source>
        <dbReference type="SAM" id="MobiDB-lite"/>
    </source>
</evidence>
<evidence type="ECO:0000313" key="2">
    <source>
        <dbReference type="EMBL" id="CAG5145278.1"/>
    </source>
</evidence>
<dbReference type="EMBL" id="CAJRGZ010000015">
    <property type="protein sequence ID" value="CAG5145278.1"/>
    <property type="molecule type" value="Genomic_DNA"/>
</dbReference>
<sequence>MDFQEWRAKQRAKLDGAPDAEEKSPKASFAGFVLAERCGHPLHPRDPRLEAQDQREDESDEEGKERDTIAWCPMCTLQIHLKLLGELWEKWMESGGPWRILPLDATSENFQVGKRAYYKRKTDLVNNVDDLEDIARLEASWEAANPTVDTEFARSYSADSCGRGVKERLSYSPDTTKDTRHRSSGLYARNYPCYDPDSPYRCPKDDGWAETSFKNSWEYNVWQCRTLLCDKEPSQPDVTYRELTDDDSKDNLIKGIEEWFSKMEEDRKVPWINILLTTTDIFVVWRGPSFLDKPDGEFDNWDRVETLLGTSLEAYARQIGDIIDEGSEAETSSDGQLVAGEDVEAFFEQGSLASDPESDEERELPDAMVREKDDNDVVIDIVGQEQQPGPVTLEEVTGTGSCRPDEVGER</sequence>
<feature type="compositionally biased region" description="Basic and acidic residues" evidence="1">
    <location>
        <begin position="364"/>
        <end position="375"/>
    </location>
</feature>
<name>A0A8J2HV00_9PLEO</name>
<evidence type="ECO:0000313" key="3">
    <source>
        <dbReference type="Proteomes" id="UP000676310"/>
    </source>
</evidence>
<dbReference type="RefSeq" id="XP_043165218.1">
    <property type="nucleotide sequence ID" value="XM_043309283.1"/>
</dbReference>
<comment type="caution">
    <text evidence="2">The sequence shown here is derived from an EMBL/GenBank/DDBJ whole genome shotgun (WGS) entry which is preliminary data.</text>
</comment>
<dbReference type="OrthoDB" id="3798487at2759"/>